<dbReference type="InterPro" id="IPR003959">
    <property type="entry name" value="ATPase_AAA_core"/>
</dbReference>
<dbReference type="GO" id="GO:0005524">
    <property type="term" value="F:ATP binding"/>
    <property type="evidence" value="ECO:0007669"/>
    <property type="project" value="UniProtKB-KW"/>
</dbReference>
<dbReference type="GO" id="GO:0005737">
    <property type="term" value="C:cytoplasm"/>
    <property type="evidence" value="ECO:0007669"/>
    <property type="project" value="TreeGrafter"/>
</dbReference>
<dbReference type="Pfam" id="PF10431">
    <property type="entry name" value="ClpB_D2-small"/>
    <property type="match status" value="1"/>
</dbReference>
<dbReference type="PANTHER" id="PTHR11638:SF18">
    <property type="entry name" value="HEAT SHOCK PROTEIN 104"/>
    <property type="match status" value="1"/>
</dbReference>
<dbReference type="InterPro" id="IPR050130">
    <property type="entry name" value="ClpA_ClpB"/>
</dbReference>
<dbReference type="EMBL" id="HBHX01061938">
    <property type="protein sequence ID" value="CAE0142227.1"/>
    <property type="molecule type" value="Transcribed_RNA"/>
</dbReference>
<sequence length="190" mass="21265">MDKAHPEVFNVLLQLLDDGRLTDGQGRTVNFKNAIIILTSNVGGAWIAAAGFDEDKVDEVRLRVLDELRERYRPEFLNRLDEYVIFNALGRSQLDQIARLQLRALESRLAEKRIQLEVDDTAMSVLADLGYNPEFGARPLKRVLQRELETPLARGLLAGDFQDGDTISITADMDAAKVVLAVKSREAPFA</sequence>
<gene>
    <name evidence="4" type="ORF">HERI1096_LOCUS34215</name>
</gene>
<dbReference type="Gene3D" id="3.40.50.300">
    <property type="entry name" value="P-loop containing nucleotide triphosphate hydrolases"/>
    <property type="match status" value="1"/>
</dbReference>
<dbReference type="InterPro" id="IPR027417">
    <property type="entry name" value="P-loop_NTPase"/>
</dbReference>
<dbReference type="Gene3D" id="1.10.8.60">
    <property type="match status" value="1"/>
</dbReference>
<dbReference type="Pfam" id="PF07724">
    <property type="entry name" value="AAA_2"/>
    <property type="match status" value="1"/>
</dbReference>
<evidence type="ECO:0000259" key="3">
    <source>
        <dbReference type="SMART" id="SM01086"/>
    </source>
</evidence>
<accession>A0A7S3BQT2</accession>
<name>A0A7S3BQT2_9EUKA</name>
<dbReference type="PANTHER" id="PTHR11638">
    <property type="entry name" value="ATP-DEPENDENT CLP PROTEASE"/>
    <property type="match status" value="1"/>
</dbReference>
<keyword evidence="1" id="KW-0547">Nucleotide-binding</keyword>
<evidence type="ECO:0000256" key="1">
    <source>
        <dbReference type="ARBA" id="ARBA00022741"/>
    </source>
</evidence>
<proteinExistence type="predicted"/>
<protein>
    <recommendedName>
        <fullName evidence="3">Clp ATPase C-terminal domain-containing protein</fullName>
    </recommendedName>
</protein>
<dbReference type="FunFam" id="1.10.8.60:FF:000017">
    <property type="entry name" value="ATP-dependent chaperone ClpB"/>
    <property type="match status" value="1"/>
</dbReference>
<dbReference type="SUPFAM" id="SSF52540">
    <property type="entry name" value="P-loop containing nucleoside triphosphate hydrolases"/>
    <property type="match status" value="1"/>
</dbReference>
<feature type="domain" description="Clp ATPase C-terminal" evidence="3">
    <location>
        <begin position="89"/>
        <end position="180"/>
    </location>
</feature>
<dbReference type="SMART" id="SM01086">
    <property type="entry name" value="ClpB_D2-small"/>
    <property type="match status" value="1"/>
</dbReference>
<dbReference type="GO" id="GO:0034605">
    <property type="term" value="P:cellular response to heat"/>
    <property type="evidence" value="ECO:0007669"/>
    <property type="project" value="TreeGrafter"/>
</dbReference>
<evidence type="ECO:0000256" key="2">
    <source>
        <dbReference type="ARBA" id="ARBA00022840"/>
    </source>
</evidence>
<dbReference type="InterPro" id="IPR019489">
    <property type="entry name" value="Clp_ATPase_C"/>
</dbReference>
<keyword evidence="2" id="KW-0067">ATP-binding</keyword>
<reference evidence="4" key="1">
    <citation type="submission" date="2021-01" db="EMBL/GenBank/DDBJ databases">
        <authorList>
            <person name="Corre E."/>
            <person name="Pelletier E."/>
            <person name="Niang G."/>
            <person name="Scheremetjew M."/>
            <person name="Finn R."/>
            <person name="Kale V."/>
            <person name="Holt S."/>
            <person name="Cochrane G."/>
            <person name="Meng A."/>
            <person name="Brown T."/>
            <person name="Cohen L."/>
        </authorList>
    </citation>
    <scope>NUCLEOTIDE SEQUENCE</scope>
    <source>
        <strain evidence="4">CCMP281</strain>
    </source>
</reference>
<dbReference type="GO" id="GO:0016887">
    <property type="term" value="F:ATP hydrolysis activity"/>
    <property type="evidence" value="ECO:0007669"/>
    <property type="project" value="InterPro"/>
</dbReference>
<dbReference type="AlphaFoldDB" id="A0A7S3BQT2"/>
<evidence type="ECO:0000313" key="4">
    <source>
        <dbReference type="EMBL" id="CAE0142227.1"/>
    </source>
</evidence>
<organism evidence="4">
    <name type="scientific">Haptolina ericina</name>
    <dbReference type="NCBI Taxonomy" id="156174"/>
    <lineage>
        <taxon>Eukaryota</taxon>
        <taxon>Haptista</taxon>
        <taxon>Haptophyta</taxon>
        <taxon>Prymnesiophyceae</taxon>
        <taxon>Prymnesiales</taxon>
        <taxon>Prymnesiaceae</taxon>
        <taxon>Haptolina</taxon>
    </lineage>
</organism>